<organism evidence="4 5">
    <name type="scientific">Sphingobacterium paludis</name>
    <dbReference type="NCBI Taxonomy" id="1476465"/>
    <lineage>
        <taxon>Bacteria</taxon>
        <taxon>Pseudomonadati</taxon>
        <taxon>Bacteroidota</taxon>
        <taxon>Sphingobacteriia</taxon>
        <taxon>Sphingobacteriales</taxon>
        <taxon>Sphingobacteriaceae</taxon>
        <taxon>Sphingobacterium</taxon>
    </lineage>
</organism>
<evidence type="ECO:0000313" key="4">
    <source>
        <dbReference type="EMBL" id="TDS12474.1"/>
    </source>
</evidence>
<dbReference type="PANTHER" id="PTHR46825">
    <property type="entry name" value="D-ALANYL-D-ALANINE-CARBOXYPEPTIDASE/ENDOPEPTIDASE AMPH"/>
    <property type="match status" value="1"/>
</dbReference>
<gene>
    <name evidence="4" type="ORF">B0I21_106333</name>
</gene>
<dbReference type="EMBL" id="SNZV01000006">
    <property type="protein sequence ID" value="TDS12474.1"/>
    <property type="molecule type" value="Genomic_DNA"/>
</dbReference>
<feature type="transmembrane region" description="Helical" evidence="1">
    <location>
        <begin position="525"/>
        <end position="545"/>
    </location>
</feature>
<comment type="caution">
    <text evidence="4">The sequence shown here is derived from an EMBL/GenBank/DDBJ whole genome shotgun (WGS) entry which is preliminary data.</text>
</comment>
<feature type="transmembrane region" description="Helical" evidence="1">
    <location>
        <begin position="565"/>
        <end position="588"/>
    </location>
</feature>
<feature type="domain" description="Beta-lactamase-related" evidence="3">
    <location>
        <begin position="43"/>
        <end position="363"/>
    </location>
</feature>
<keyword evidence="5" id="KW-1185">Reference proteome</keyword>
<keyword evidence="1" id="KW-0472">Membrane</keyword>
<name>A0A4R7CZ73_9SPHI</name>
<dbReference type="SUPFAM" id="SSF56601">
    <property type="entry name" value="beta-lactamase/transpeptidase-like"/>
    <property type="match status" value="1"/>
</dbReference>
<dbReference type="Gene3D" id="3.40.710.10">
    <property type="entry name" value="DD-peptidase/beta-lactamase superfamily"/>
    <property type="match status" value="1"/>
</dbReference>
<evidence type="ECO:0000259" key="3">
    <source>
        <dbReference type="Pfam" id="PF00144"/>
    </source>
</evidence>
<keyword evidence="2" id="KW-0732">Signal</keyword>
<accession>A0A4R7CZ73</accession>
<evidence type="ECO:0000256" key="2">
    <source>
        <dbReference type="SAM" id="SignalP"/>
    </source>
</evidence>
<dbReference type="OrthoDB" id="9798166at2"/>
<feature type="transmembrane region" description="Helical" evidence="1">
    <location>
        <begin position="496"/>
        <end position="518"/>
    </location>
</feature>
<reference evidence="4 5" key="1">
    <citation type="submission" date="2019-03" db="EMBL/GenBank/DDBJ databases">
        <title>Genomic Encyclopedia of Type Strains, Phase III (KMG-III): the genomes of soil and plant-associated and newly described type strains.</title>
        <authorList>
            <person name="Whitman W."/>
        </authorList>
    </citation>
    <scope>NUCLEOTIDE SEQUENCE [LARGE SCALE GENOMIC DNA]</scope>
    <source>
        <strain evidence="4 5">CGMCC 1.12801</strain>
    </source>
</reference>
<dbReference type="InterPro" id="IPR050491">
    <property type="entry name" value="AmpC-like"/>
</dbReference>
<feature type="signal peptide" evidence="2">
    <location>
        <begin position="1"/>
        <end position="23"/>
    </location>
</feature>
<dbReference type="InterPro" id="IPR001466">
    <property type="entry name" value="Beta-lactam-related"/>
</dbReference>
<evidence type="ECO:0000313" key="5">
    <source>
        <dbReference type="Proteomes" id="UP000294752"/>
    </source>
</evidence>
<dbReference type="Proteomes" id="UP000294752">
    <property type="component" value="Unassembled WGS sequence"/>
</dbReference>
<sequence length="630" mass="70181">MKKYTALFLPLFFAILPCILANAQAQQDHFSTAALAKLLLKVDTIRQQGQMPGLMISIVAKDRIAFSTGLGYADVEQKIPVDSTTQFHLASISKFFVAMGIQKLVTEGKLNLNDRLRDIAPEVPYTNTWESSHPIRLVHLLEHTAGFEDIALNKMVNVSGKPLTGIDAIVDQKNALTSRWRPGEMMAYSNPGYNVLGYIIEKVSGKPWDAHIQQTLFKPLGMHSTLFDLRGESRATYAKGYDFRNGKHMLLPFYTPSSNGASSALVSSAADMSKFLHYLVESPRYSSDSLLNNQALTEMEKVHSTLASRNGLQTGYALGNDLFPNNKKVTFRGHNGKGEGFSSWIFFNRKAGLAYAISTNCNTNLWPISEVVEDFLTKNMAAPEMYSIKVDSAKTEPLLGYYQFTNPKNERWEFYKKIFGGINLLSIDGDKLIIDKGRGQIDSLIHMGNGIFRLQGDIIASCIIGQDNEGRSFFQGYGNSFYRKTAYAPILVQKTLIYLGLLAALLSIIYAIVAIPLAIFKKISFIDLCSIVLPALGILCFLWAYRLLGSTDATHKELFATANTTSISIFADTLFFAISIATSAYLLYRGWSRISNTWLKFAFAFNTLFLLYLVALLSIHGWIGIPIWSM</sequence>
<keyword evidence="1" id="KW-0812">Transmembrane</keyword>
<dbReference type="InterPro" id="IPR012338">
    <property type="entry name" value="Beta-lactam/transpept-like"/>
</dbReference>
<dbReference type="PANTHER" id="PTHR46825:SF9">
    <property type="entry name" value="BETA-LACTAMASE-RELATED DOMAIN-CONTAINING PROTEIN"/>
    <property type="match status" value="1"/>
</dbReference>
<protein>
    <submittedName>
        <fullName evidence="4">CubicO group peptidase (Beta-lactamase class C family)</fullName>
    </submittedName>
</protein>
<feature type="transmembrane region" description="Helical" evidence="1">
    <location>
        <begin position="609"/>
        <end position="628"/>
    </location>
</feature>
<evidence type="ECO:0000256" key="1">
    <source>
        <dbReference type="SAM" id="Phobius"/>
    </source>
</evidence>
<dbReference type="AlphaFoldDB" id="A0A4R7CZ73"/>
<proteinExistence type="predicted"/>
<feature type="chain" id="PRO_5020523569" evidence="2">
    <location>
        <begin position="24"/>
        <end position="630"/>
    </location>
</feature>
<dbReference type="RefSeq" id="WP_133641085.1">
    <property type="nucleotide sequence ID" value="NZ_SNZV01000006.1"/>
</dbReference>
<dbReference type="Pfam" id="PF00144">
    <property type="entry name" value="Beta-lactamase"/>
    <property type="match status" value="1"/>
</dbReference>
<keyword evidence="1" id="KW-1133">Transmembrane helix</keyword>